<dbReference type="RefSeq" id="XP_005706167.1">
    <property type="nucleotide sequence ID" value="XM_005706110.1"/>
</dbReference>
<dbReference type="AlphaFoldDB" id="M2XHS8"/>
<dbReference type="Proteomes" id="UP000030680">
    <property type="component" value="Unassembled WGS sequence"/>
</dbReference>
<dbReference type="Gene3D" id="2.130.10.10">
    <property type="entry name" value="YVTN repeat-like/Quinoprotein amine dehydrogenase"/>
    <property type="match status" value="1"/>
</dbReference>
<dbReference type="KEGG" id="gsl:Gasu_28720"/>
<feature type="compositionally biased region" description="Polar residues" evidence="4">
    <location>
        <begin position="123"/>
        <end position="134"/>
    </location>
</feature>
<feature type="compositionally biased region" description="Basic and acidic residues" evidence="4">
    <location>
        <begin position="172"/>
        <end position="192"/>
    </location>
</feature>
<dbReference type="Gramene" id="EME29647">
    <property type="protein sequence ID" value="EME29647"/>
    <property type="gene ID" value="Gasu_28720"/>
</dbReference>
<evidence type="ECO:0000256" key="2">
    <source>
        <dbReference type="ARBA" id="ARBA00022737"/>
    </source>
</evidence>
<evidence type="ECO:0000256" key="1">
    <source>
        <dbReference type="ARBA" id="ARBA00022574"/>
    </source>
</evidence>
<sequence>MRKFRTSLYQKRISRFFIFALIGTLVLFSVVSKLGNNLQLKNRDLLSEFPTLLEKYSAESQVLIDFLQKGARGLQDWKQKQANDAIVQNPKDNNDLPRNNIQALLEDSSTSEVSSSTELYLKEQQSSDETSQTKSTEKHQTTSNEQTSTSEDKISLEVEKAEYWNQLYKTNTDKEESKKQLQEEDHKVDVVQKDLQSNSLPITESKALDSPLVSQQDQKQQVTKGRQVKMDNLVNEGDSHLEHLLEASRLQAKFGDCDNFPVQQSNLPEDIRQTWCQMRGVDKDSVQWGIQRLEEMLSLSHSSAPESFSKISNSSNGGSYIFCAYSGILWCLNVVQLRFLQIGKHEDALSDVAFCQNSTDSSNFVISCSFDGTVYLWDSRVVQSSPIQTLKVPPPANCVAWKENSVACGFQESGGLFWWDLRNLGEPLNLEESHAEAVTQLLFTEDEKLFSCGEDGYICSLYTQNLPDEDEALDYVINIGSAIYRFGLYESMNPNLWSITRTQEVYCFDLDTLDTHIKESTRKSFTRWKQSRRIRQHRLLCILLL</sequence>
<dbReference type="GeneID" id="17088427"/>
<keyword evidence="2" id="KW-0677">Repeat</keyword>
<evidence type="ECO:0000256" key="4">
    <source>
        <dbReference type="SAM" id="MobiDB-lite"/>
    </source>
</evidence>
<feature type="compositionally biased region" description="Polar residues" evidence="4">
    <location>
        <begin position="212"/>
        <end position="224"/>
    </location>
</feature>
<dbReference type="InterPro" id="IPR015943">
    <property type="entry name" value="WD40/YVTN_repeat-like_dom_sf"/>
</dbReference>
<accession>M2XHS8</accession>
<evidence type="ECO:0000256" key="3">
    <source>
        <dbReference type="PROSITE-ProRule" id="PRU00221"/>
    </source>
</evidence>
<feature type="compositionally biased region" description="Low complexity" evidence="4">
    <location>
        <begin position="108"/>
        <end position="118"/>
    </location>
</feature>
<dbReference type="SMART" id="SM00320">
    <property type="entry name" value="WD40"/>
    <property type="match status" value="2"/>
</dbReference>
<dbReference type="PROSITE" id="PS50082">
    <property type="entry name" value="WD_REPEATS_2"/>
    <property type="match status" value="1"/>
</dbReference>
<dbReference type="OrthoDB" id="273771at2759"/>
<proteinExistence type="predicted"/>
<evidence type="ECO:0000313" key="6">
    <source>
        <dbReference type="Proteomes" id="UP000030680"/>
    </source>
</evidence>
<dbReference type="InterPro" id="IPR001680">
    <property type="entry name" value="WD40_rpt"/>
</dbReference>
<dbReference type="eggNOG" id="KOG1188">
    <property type="taxonomic scope" value="Eukaryota"/>
</dbReference>
<dbReference type="SUPFAM" id="SSF50978">
    <property type="entry name" value="WD40 repeat-like"/>
    <property type="match status" value="1"/>
</dbReference>
<reference evidence="6" key="1">
    <citation type="journal article" date="2013" name="Science">
        <title>Gene transfer from bacteria and archaea facilitated evolution of an extremophilic eukaryote.</title>
        <authorList>
            <person name="Schonknecht G."/>
            <person name="Chen W.H."/>
            <person name="Ternes C.M."/>
            <person name="Barbier G.G."/>
            <person name="Shrestha R.P."/>
            <person name="Stanke M."/>
            <person name="Brautigam A."/>
            <person name="Baker B.J."/>
            <person name="Banfield J.F."/>
            <person name="Garavito R.M."/>
            <person name="Carr K."/>
            <person name="Wilkerson C."/>
            <person name="Rensing S.A."/>
            <person name="Gagneul D."/>
            <person name="Dickenson N.E."/>
            <person name="Oesterhelt C."/>
            <person name="Lercher M.J."/>
            <person name="Weber A.P."/>
        </authorList>
    </citation>
    <scope>NUCLEOTIDE SEQUENCE [LARGE SCALE GENOMIC DNA]</scope>
    <source>
        <strain evidence="6">074W</strain>
    </source>
</reference>
<name>M2XHS8_GALSU</name>
<keyword evidence="1 3" id="KW-0853">WD repeat</keyword>
<dbReference type="EMBL" id="KB454506">
    <property type="protein sequence ID" value="EME29647.1"/>
    <property type="molecule type" value="Genomic_DNA"/>
</dbReference>
<dbReference type="PANTHER" id="PTHR22889:SF0">
    <property type="entry name" value="WD REPEAT-CONTAINING PROTEIN 89"/>
    <property type="match status" value="1"/>
</dbReference>
<dbReference type="InterPro" id="IPR039328">
    <property type="entry name" value="WDR89"/>
</dbReference>
<dbReference type="PANTHER" id="PTHR22889">
    <property type="entry name" value="WD REPEAT-CONTAINING PROTEIN 89"/>
    <property type="match status" value="1"/>
</dbReference>
<dbReference type="STRING" id="130081.M2XHS8"/>
<dbReference type="Pfam" id="PF00400">
    <property type="entry name" value="WD40"/>
    <property type="match status" value="1"/>
</dbReference>
<feature type="repeat" description="WD" evidence="3">
    <location>
        <begin position="342"/>
        <end position="378"/>
    </location>
</feature>
<dbReference type="InterPro" id="IPR036322">
    <property type="entry name" value="WD40_repeat_dom_sf"/>
</dbReference>
<evidence type="ECO:0000313" key="5">
    <source>
        <dbReference type="EMBL" id="EME29647.1"/>
    </source>
</evidence>
<protein>
    <submittedName>
        <fullName evidence="5">Transducin family protein / WD-40 repeat family protein</fullName>
    </submittedName>
</protein>
<organism evidence="5 6">
    <name type="scientific">Galdieria sulphuraria</name>
    <name type="common">Red alga</name>
    <dbReference type="NCBI Taxonomy" id="130081"/>
    <lineage>
        <taxon>Eukaryota</taxon>
        <taxon>Rhodophyta</taxon>
        <taxon>Bangiophyceae</taxon>
        <taxon>Galdieriales</taxon>
        <taxon>Galdieriaceae</taxon>
        <taxon>Galdieria</taxon>
    </lineage>
</organism>
<feature type="region of interest" description="Disordered" evidence="4">
    <location>
        <begin position="106"/>
        <end position="154"/>
    </location>
</feature>
<gene>
    <name evidence="5" type="ORF">Gasu_28720</name>
</gene>
<keyword evidence="6" id="KW-1185">Reference proteome</keyword>
<feature type="region of interest" description="Disordered" evidence="4">
    <location>
        <begin position="172"/>
        <end position="225"/>
    </location>
</feature>